<feature type="transmembrane region" description="Helical" evidence="1">
    <location>
        <begin position="201"/>
        <end position="221"/>
    </location>
</feature>
<dbReference type="PANTHER" id="PTHR39430">
    <property type="entry name" value="MEMBRANE-ASSOCIATED PROTEASE-RELATED"/>
    <property type="match status" value="1"/>
</dbReference>
<keyword evidence="1" id="KW-0472">Membrane</keyword>
<dbReference type="EMBL" id="BMKR01000009">
    <property type="protein sequence ID" value="GGF80655.1"/>
    <property type="molecule type" value="Genomic_DNA"/>
</dbReference>
<feature type="transmembrane region" description="Helical" evidence="1">
    <location>
        <begin position="112"/>
        <end position="132"/>
    </location>
</feature>
<dbReference type="Proteomes" id="UP000637643">
    <property type="component" value="Unassembled WGS sequence"/>
</dbReference>
<dbReference type="InterPro" id="IPR003675">
    <property type="entry name" value="Rce1/LyrA-like_dom"/>
</dbReference>
<feature type="transmembrane region" description="Helical" evidence="1">
    <location>
        <begin position="144"/>
        <end position="163"/>
    </location>
</feature>
<dbReference type="AlphaFoldDB" id="A0A917C9Y1"/>
<accession>A0A917C9Y1</accession>
<dbReference type="RefSeq" id="WP_189025609.1">
    <property type="nucleotide sequence ID" value="NZ_BMKR01000009.1"/>
</dbReference>
<reference evidence="3" key="2">
    <citation type="submission" date="2020-09" db="EMBL/GenBank/DDBJ databases">
        <authorList>
            <person name="Sun Q."/>
            <person name="Zhou Y."/>
        </authorList>
    </citation>
    <scope>NUCLEOTIDE SEQUENCE</scope>
    <source>
        <strain evidence="3">CGMCC 1.16134</strain>
    </source>
</reference>
<feature type="transmembrane region" description="Helical" evidence="1">
    <location>
        <begin position="38"/>
        <end position="57"/>
    </location>
</feature>
<feature type="domain" description="CAAX prenyl protease 2/Lysostaphin resistance protein A-like" evidence="2">
    <location>
        <begin position="145"/>
        <end position="241"/>
    </location>
</feature>
<feature type="transmembrane region" description="Helical" evidence="1">
    <location>
        <begin position="175"/>
        <end position="195"/>
    </location>
</feature>
<reference evidence="3" key="1">
    <citation type="journal article" date="2014" name="Int. J. Syst. Evol. Microbiol.">
        <title>Complete genome sequence of Corynebacterium casei LMG S-19264T (=DSM 44701T), isolated from a smear-ripened cheese.</title>
        <authorList>
            <consortium name="US DOE Joint Genome Institute (JGI-PGF)"/>
            <person name="Walter F."/>
            <person name="Albersmeier A."/>
            <person name="Kalinowski J."/>
            <person name="Ruckert C."/>
        </authorList>
    </citation>
    <scope>NUCLEOTIDE SEQUENCE</scope>
    <source>
        <strain evidence="3">CGMCC 1.16134</strain>
    </source>
</reference>
<evidence type="ECO:0000313" key="4">
    <source>
        <dbReference type="Proteomes" id="UP000637643"/>
    </source>
</evidence>
<protein>
    <recommendedName>
        <fullName evidence="2">CAAX prenyl protease 2/Lysostaphin resistance protein A-like domain-containing protein</fullName>
    </recommendedName>
</protein>
<proteinExistence type="predicted"/>
<keyword evidence="1" id="KW-0812">Transmembrane</keyword>
<gene>
    <name evidence="3" type="ORF">GCM10010912_27250</name>
</gene>
<feature type="transmembrane region" description="Helical" evidence="1">
    <location>
        <begin position="228"/>
        <end position="245"/>
    </location>
</feature>
<evidence type="ECO:0000256" key="1">
    <source>
        <dbReference type="SAM" id="Phobius"/>
    </source>
</evidence>
<feature type="transmembrane region" description="Helical" evidence="1">
    <location>
        <begin position="69"/>
        <end position="91"/>
    </location>
</feature>
<keyword evidence="4" id="KW-1185">Reference proteome</keyword>
<comment type="caution">
    <text evidence="3">The sequence shown here is derived from an EMBL/GenBank/DDBJ whole genome shotgun (WGS) entry which is preliminary data.</text>
</comment>
<sequence>MSLKQIEIPNFEGIIEGRIVEEGKGEFRIELKVNKNYIWVYFILFYDLWCIRELWLVQYLDLMDPVPRAITSATIKIVIWVIPVILLVKIMEKSKPLSYLQLHHNFRKGLKWTGWVSLALIIFYFVINLIVLKNNIDFQIGFNGWLNTILLVGITEEIVFRGFLLRKLMDSFRFWIANTITALLFVSIHFPIWFYKGLFEFPYILSSILTVFVLGIIFGFVYKKSNSLWSVIIIHSLYNLLVLLFY</sequence>
<evidence type="ECO:0000259" key="2">
    <source>
        <dbReference type="Pfam" id="PF02517"/>
    </source>
</evidence>
<organism evidence="3 4">
    <name type="scientific">Paenibacillus albidus</name>
    <dbReference type="NCBI Taxonomy" id="2041023"/>
    <lineage>
        <taxon>Bacteria</taxon>
        <taxon>Bacillati</taxon>
        <taxon>Bacillota</taxon>
        <taxon>Bacilli</taxon>
        <taxon>Bacillales</taxon>
        <taxon>Paenibacillaceae</taxon>
        <taxon>Paenibacillus</taxon>
    </lineage>
</organism>
<keyword evidence="1" id="KW-1133">Transmembrane helix</keyword>
<name>A0A917C9Y1_9BACL</name>
<dbReference type="Pfam" id="PF02517">
    <property type="entry name" value="Rce1-like"/>
    <property type="match status" value="1"/>
</dbReference>
<dbReference type="PANTHER" id="PTHR39430:SF1">
    <property type="entry name" value="PROTEASE"/>
    <property type="match status" value="1"/>
</dbReference>
<dbReference type="GO" id="GO:0004175">
    <property type="term" value="F:endopeptidase activity"/>
    <property type="evidence" value="ECO:0007669"/>
    <property type="project" value="UniProtKB-ARBA"/>
</dbReference>
<evidence type="ECO:0000313" key="3">
    <source>
        <dbReference type="EMBL" id="GGF80655.1"/>
    </source>
</evidence>
<dbReference type="GO" id="GO:0080120">
    <property type="term" value="P:CAAX-box protein maturation"/>
    <property type="evidence" value="ECO:0007669"/>
    <property type="project" value="UniProtKB-ARBA"/>
</dbReference>